<organism evidence="3 4">
    <name type="scientific">Amygdalobacter nucleatus</name>
    <dbReference type="NCBI Taxonomy" id="3029274"/>
    <lineage>
        <taxon>Bacteria</taxon>
        <taxon>Bacillati</taxon>
        <taxon>Bacillota</taxon>
        <taxon>Clostridia</taxon>
        <taxon>Eubacteriales</taxon>
        <taxon>Oscillospiraceae</taxon>
        <taxon>Amygdalobacter</taxon>
    </lineage>
</organism>
<accession>A0A133Y8N5</accession>
<dbReference type="GO" id="GO:0009249">
    <property type="term" value="P:protein lipoylation"/>
    <property type="evidence" value="ECO:0007669"/>
    <property type="project" value="UniProtKB-ARBA"/>
</dbReference>
<dbReference type="Pfam" id="PF03099">
    <property type="entry name" value="BPL_LplA_LipB"/>
    <property type="match status" value="1"/>
</dbReference>
<dbReference type="OrthoDB" id="9807064at2"/>
<evidence type="ECO:0000259" key="2">
    <source>
        <dbReference type="PROSITE" id="PS51733"/>
    </source>
</evidence>
<protein>
    <submittedName>
        <fullName evidence="3">Biotin--[acetyl-CoA-carboxylase] ligase</fullName>
    </submittedName>
</protein>
<dbReference type="RefSeq" id="WP_066714628.1">
    <property type="nucleotide sequence ID" value="NZ_JARFNM010000001.1"/>
</dbReference>
<evidence type="ECO:0000256" key="1">
    <source>
        <dbReference type="ARBA" id="ARBA00022598"/>
    </source>
</evidence>
<keyword evidence="4" id="KW-1185">Reference proteome</keyword>
<comment type="caution">
    <text evidence="3">The sequence shown here is derived from an EMBL/GenBank/DDBJ whole genome shotgun (WGS) entry which is preliminary data.</text>
</comment>
<dbReference type="InterPro" id="IPR004143">
    <property type="entry name" value="BPL_LPL_catalytic"/>
</dbReference>
<dbReference type="PANTHER" id="PTHR12835:SF5">
    <property type="entry name" value="BIOTIN--PROTEIN LIGASE"/>
    <property type="match status" value="1"/>
</dbReference>
<evidence type="ECO:0000313" key="3">
    <source>
        <dbReference type="EMBL" id="KXB39588.1"/>
    </source>
</evidence>
<dbReference type="Gene3D" id="3.30.930.10">
    <property type="entry name" value="Bira Bifunctional Protein, Domain 2"/>
    <property type="match status" value="1"/>
</dbReference>
<dbReference type="EMBL" id="LSCV01000040">
    <property type="protein sequence ID" value="KXB39588.1"/>
    <property type="molecule type" value="Genomic_DNA"/>
</dbReference>
<name>A0A133Y8N5_9FIRM</name>
<proteinExistence type="predicted"/>
<dbReference type="SUPFAM" id="SSF55681">
    <property type="entry name" value="Class II aaRS and biotin synthetases"/>
    <property type="match status" value="1"/>
</dbReference>
<dbReference type="STRING" id="1497955.HMPREF1872_01130"/>
<sequence length="297" mass="33383">MKITLPEICQNYSNLLQQFSAEIQTNLAKKGALVSEKYAFKLEAANFEYWQNIDSTQLRAKQLAHTQLINLIIARCQTKGRGRFGRRFFSPLGGLYFTFTLPLVADLNRLLYTPLLAVSLQQSLATIVKRSCQIKWVNDLYFQKKKVAGIITECVTDKDKSYLVCGVGVNWQAPIGVEVPDLIANRVGNLKLNKEPVTSREHAYLSPLQIDVLKEFFQNLANWQLAYTLGTADFMAVYEENMLAKNEHVQLSNGASVKLIGVDHQDGGLIVLQGEKQLKITSGELSLLIDDKQGVNW</sequence>
<evidence type="ECO:0000313" key="4">
    <source>
        <dbReference type="Proteomes" id="UP000070080"/>
    </source>
</evidence>
<dbReference type="GO" id="GO:0005737">
    <property type="term" value="C:cytoplasm"/>
    <property type="evidence" value="ECO:0007669"/>
    <property type="project" value="TreeGrafter"/>
</dbReference>
<reference evidence="4" key="1">
    <citation type="submission" date="2016-01" db="EMBL/GenBank/DDBJ databases">
        <authorList>
            <person name="Mitreva M."/>
            <person name="Pepin K.H."/>
            <person name="Mihindukulasuriya K.A."/>
            <person name="Fulton R."/>
            <person name="Fronick C."/>
            <person name="O'Laughlin M."/>
            <person name="Miner T."/>
            <person name="Herter B."/>
            <person name="Rosa B.A."/>
            <person name="Cordes M."/>
            <person name="Tomlinson C."/>
            <person name="Wollam A."/>
            <person name="Palsikar V.B."/>
            <person name="Mardis E.R."/>
            <person name="Wilson R.K."/>
        </authorList>
    </citation>
    <scope>NUCLEOTIDE SEQUENCE [LARGE SCALE GENOMIC DNA]</scope>
    <source>
        <strain evidence="4">KA00274</strain>
    </source>
</reference>
<dbReference type="GO" id="GO:0016740">
    <property type="term" value="F:transferase activity"/>
    <property type="evidence" value="ECO:0007669"/>
    <property type="project" value="UniProtKB-ARBA"/>
</dbReference>
<dbReference type="InterPro" id="IPR045864">
    <property type="entry name" value="aa-tRNA-synth_II/BPL/LPL"/>
</dbReference>
<dbReference type="AlphaFoldDB" id="A0A133Y8N5"/>
<dbReference type="PROSITE" id="PS51733">
    <property type="entry name" value="BPL_LPL_CATALYTIC"/>
    <property type="match status" value="1"/>
</dbReference>
<dbReference type="Proteomes" id="UP000070080">
    <property type="component" value="Unassembled WGS sequence"/>
</dbReference>
<keyword evidence="1 3" id="KW-0436">Ligase</keyword>
<dbReference type="GO" id="GO:0004077">
    <property type="term" value="F:biotin--[biotin carboxyl-carrier protein] ligase activity"/>
    <property type="evidence" value="ECO:0007669"/>
    <property type="project" value="InterPro"/>
</dbReference>
<dbReference type="InterPro" id="IPR004408">
    <property type="entry name" value="Biotin_CoA_COase_ligase"/>
</dbReference>
<feature type="domain" description="BPL/LPL catalytic" evidence="2">
    <location>
        <begin position="41"/>
        <end position="224"/>
    </location>
</feature>
<gene>
    <name evidence="3" type="ORF">HMPREF1872_01130</name>
</gene>
<dbReference type="PANTHER" id="PTHR12835">
    <property type="entry name" value="BIOTIN PROTEIN LIGASE"/>
    <property type="match status" value="1"/>
</dbReference>
<dbReference type="NCBIfam" id="TIGR00121">
    <property type="entry name" value="birA_ligase"/>
    <property type="match status" value="1"/>
</dbReference>